<dbReference type="AlphaFoldDB" id="A0A135P6T8"/>
<dbReference type="EMBL" id="LNUW01000008">
    <property type="protein sequence ID" value="KXG87142.1"/>
    <property type="molecule type" value="Genomic_DNA"/>
</dbReference>
<sequence length="61" mass="6624">MSTALLPTCEHRSIRDGATIEEIGIMAFGNCSTSDCHRIPVRTLAAHLEIASFALIIIQVK</sequence>
<accession>A0A135P6T8</accession>
<protein>
    <submittedName>
        <fullName evidence="1">Uncharacterized protein</fullName>
    </submittedName>
</protein>
<evidence type="ECO:0000313" key="2">
    <source>
        <dbReference type="Proteomes" id="UP000070498"/>
    </source>
</evidence>
<name>A0A135P6T8_9HYPH</name>
<evidence type="ECO:0000313" key="1">
    <source>
        <dbReference type="EMBL" id="KXG87142.1"/>
    </source>
</evidence>
<dbReference type="Proteomes" id="UP000070498">
    <property type="component" value="Unassembled WGS sequence"/>
</dbReference>
<reference evidence="1 2" key="1">
    <citation type="submission" date="2015-11" db="EMBL/GenBank/DDBJ databases">
        <title>Draft genome sequence of Agrobacterium sp. R89-1.</title>
        <authorList>
            <person name="Zahradnik J."/>
            <person name="Kyslikova E."/>
            <person name="Palyzova A."/>
            <person name="Kyslik P."/>
        </authorList>
    </citation>
    <scope>NUCLEOTIDE SEQUENCE [LARGE SCALE GENOMIC DNA]</scope>
    <source>
        <strain evidence="1 2">R89-1</strain>
    </source>
</reference>
<comment type="caution">
    <text evidence="1">The sequence shown here is derived from an EMBL/GenBank/DDBJ whole genome shotgun (WGS) entry which is preliminary data.</text>
</comment>
<gene>
    <name evidence="1" type="ORF">ATO67_20535</name>
</gene>
<organism evidence="1 2">
    <name type="scientific">Agrobacterium bohemicum</name>
    <dbReference type="NCBI Taxonomy" id="2052828"/>
    <lineage>
        <taxon>Bacteria</taxon>
        <taxon>Pseudomonadati</taxon>
        <taxon>Pseudomonadota</taxon>
        <taxon>Alphaproteobacteria</taxon>
        <taxon>Hyphomicrobiales</taxon>
        <taxon>Rhizobiaceae</taxon>
        <taxon>Rhizobium/Agrobacterium group</taxon>
        <taxon>Agrobacterium</taxon>
    </lineage>
</organism>
<keyword evidence="2" id="KW-1185">Reference proteome</keyword>
<proteinExistence type="predicted"/>
<dbReference type="STRING" id="2052828.ATO67_20535"/>